<dbReference type="PANTHER" id="PTHR15464:SF1">
    <property type="entry name" value="TRANSCRIPTION FACTOR 19"/>
    <property type="match status" value="1"/>
</dbReference>
<comment type="caution">
    <text evidence="4">The sequence shown here is derived from an EMBL/GenBank/DDBJ whole genome shotgun (WGS) entry which is preliminary data.</text>
</comment>
<dbReference type="InterPro" id="IPR008984">
    <property type="entry name" value="SMAD_FHA_dom_sf"/>
</dbReference>
<dbReference type="PANTHER" id="PTHR15464">
    <property type="entry name" value="TRANSCRIPTION FACTOR 19"/>
    <property type="match status" value="1"/>
</dbReference>
<evidence type="ECO:0000313" key="4">
    <source>
        <dbReference type="EMBL" id="CAB3996713.1"/>
    </source>
</evidence>
<dbReference type="SUPFAM" id="SSF49879">
    <property type="entry name" value="SMAD/FHA domain"/>
    <property type="match status" value="1"/>
</dbReference>
<keyword evidence="5" id="KW-1185">Reference proteome</keyword>
<name>A0A6S7GXE6_PARCT</name>
<dbReference type="AlphaFoldDB" id="A0A6S7GXE6"/>
<proteinExistence type="predicted"/>
<dbReference type="Gene3D" id="3.30.40.10">
    <property type="entry name" value="Zinc/RING finger domain, C3HC4 (zinc finger)"/>
    <property type="match status" value="1"/>
</dbReference>
<dbReference type="GO" id="GO:0005634">
    <property type="term" value="C:nucleus"/>
    <property type="evidence" value="ECO:0007669"/>
    <property type="project" value="UniProtKB-SubCell"/>
</dbReference>
<feature type="region of interest" description="Disordered" evidence="3">
    <location>
        <begin position="227"/>
        <end position="253"/>
    </location>
</feature>
<gene>
    <name evidence="4" type="ORF">PACLA_8A031641</name>
</gene>
<dbReference type="InterPro" id="IPR013083">
    <property type="entry name" value="Znf_RING/FYVE/PHD"/>
</dbReference>
<accession>A0A6S7GXE6</accession>
<sequence length="303" mass="34207">MEESINGKICYRLRRIGAPATMQDVADVFVLQQNITVIGRAKNNVDFFIDSSKNKALISRIHARISKSQYSQTQCGEDVFKIHDVSLNGTYVNDVKISTEALLRPGDVVIFGHVQGACLESGNCYKQLNSEFKFLFESFHEAGNDLTNIETKHTQEATMETPTTSTVLSENCPTTRRVLMFENSDDNDYMMLQEYASTAVSSFTKENESDEDLLTVKYTQILPHASCENNRSTKSPEKKRRRSKQESQPTDDTCSASKCIKPEGKIISWVQCDDCDEWYHVKCCGLSLRLVKVKNSKFHCGCS</sequence>
<dbReference type="Gene3D" id="2.60.200.20">
    <property type="match status" value="1"/>
</dbReference>
<evidence type="ECO:0000256" key="2">
    <source>
        <dbReference type="ARBA" id="ARBA00023242"/>
    </source>
</evidence>
<protein>
    <submittedName>
        <fullName evidence="4">Transcription factor 19-like</fullName>
    </submittedName>
</protein>
<dbReference type="SMART" id="SM00240">
    <property type="entry name" value="FHA"/>
    <property type="match status" value="1"/>
</dbReference>
<keyword evidence="2" id="KW-0539">Nucleus</keyword>
<comment type="subcellular location">
    <subcellularLocation>
        <location evidence="1">Nucleus</location>
    </subcellularLocation>
</comment>
<dbReference type="OrthoDB" id="5961910at2759"/>
<dbReference type="Proteomes" id="UP001152795">
    <property type="component" value="Unassembled WGS sequence"/>
</dbReference>
<organism evidence="4 5">
    <name type="scientific">Paramuricea clavata</name>
    <name type="common">Red gorgonian</name>
    <name type="synonym">Violescent sea-whip</name>
    <dbReference type="NCBI Taxonomy" id="317549"/>
    <lineage>
        <taxon>Eukaryota</taxon>
        <taxon>Metazoa</taxon>
        <taxon>Cnidaria</taxon>
        <taxon>Anthozoa</taxon>
        <taxon>Octocorallia</taxon>
        <taxon>Malacalcyonacea</taxon>
        <taxon>Plexauridae</taxon>
        <taxon>Paramuricea</taxon>
    </lineage>
</organism>
<dbReference type="InterPro" id="IPR000253">
    <property type="entry name" value="FHA_dom"/>
</dbReference>
<evidence type="ECO:0000256" key="1">
    <source>
        <dbReference type="ARBA" id="ARBA00004123"/>
    </source>
</evidence>
<dbReference type="SUPFAM" id="SSF57903">
    <property type="entry name" value="FYVE/PHD zinc finger"/>
    <property type="match status" value="1"/>
</dbReference>
<dbReference type="InterPro" id="IPR042803">
    <property type="entry name" value="TCF19"/>
</dbReference>
<reference evidence="4" key="1">
    <citation type="submission" date="2020-04" db="EMBL/GenBank/DDBJ databases">
        <authorList>
            <person name="Alioto T."/>
            <person name="Alioto T."/>
            <person name="Gomez Garrido J."/>
        </authorList>
    </citation>
    <scope>NUCLEOTIDE SEQUENCE</scope>
    <source>
        <strain evidence="4">A484AB</strain>
    </source>
</reference>
<dbReference type="InterPro" id="IPR011011">
    <property type="entry name" value="Znf_FYVE_PHD"/>
</dbReference>
<evidence type="ECO:0000256" key="3">
    <source>
        <dbReference type="SAM" id="MobiDB-lite"/>
    </source>
</evidence>
<dbReference type="PROSITE" id="PS50006">
    <property type="entry name" value="FHA_DOMAIN"/>
    <property type="match status" value="1"/>
</dbReference>
<evidence type="ECO:0000313" key="5">
    <source>
        <dbReference type="Proteomes" id="UP001152795"/>
    </source>
</evidence>
<dbReference type="Pfam" id="PF00498">
    <property type="entry name" value="FHA"/>
    <property type="match status" value="1"/>
</dbReference>
<dbReference type="EMBL" id="CACRXK020002932">
    <property type="protein sequence ID" value="CAB3996713.1"/>
    <property type="molecule type" value="Genomic_DNA"/>
</dbReference>
<dbReference type="GO" id="GO:0010468">
    <property type="term" value="P:regulation of gene expression"/>
    <property type="evidence" value="ECO:0007669"/>
    <property type="project" value="InterPro"/>
</dbReference>